<dbReference type="Proteomes" id="UP000181981">
    <property type="component" value="Unassembled WGS sequence"/>
</dbReference>
<evidence type="ECO:0000256" key="1">
    <source>
        <dbReference type="SAM" id="SignalP"/>
    </source>
</evidence>
<dbReference type="Pfam" id="PF13585">
    <property type="entry name" value="CHU_C"/>
    <property type="match status" value="1"/>
</dbReference>
<feature type="chain" id="PRO_5010256733" evidence="1">
    <location>
        <begin position="22"/>
        <end position="2128"/>
    </location>
</feature>
<dbReference type="GO" id="GO:0005509">
    <property type="term" value="F:calcium ion binding"/>
    <property type="evidence" value="ECO:0007669"/>
    <property type="project" value="InterPro"/>
</dbReference>
<dbReference type="Gene3D" id="4.10.1080.10">
    <property type="entry name" value="TSP type-3 repeat"/>
    <property type="match status" value="1"/>
</dbReference>
<dbReference type="InterPro" id="IPR028974">
    <property type="entry name" value="TSP_type-3_rpt"/>
</dbReference>
<name>A0A1I0D230_9BACT</name>
<evidence type="ECO:0000313" key="2">
    <source>
        <dbReference type="EMBL" id="SET26231.1"/>
    </source>
</evidence>
<keyword evidence="1" id="KW-0732">Signal</keyword>
<dbReference type="RefSeq" id="WP_074780384.1">
    <property type="nucleotide sequence ID" value="NZ_FOHT01000009.1"/>
</dbReference>
<dbReference type="Pfam" id="PF17963">
    <property type="entry name" value="Big_9"/>
    <property type="match status" value="2"/>
</dbReference>
<organism evidence="2 3">
    <name type="scientific">Draconibacterium orientale</name>
    <dbReference type="NCBI Taxonomy" id="1168034"/>
    <lineage>
        <taxon>Bacteria</taxon>
        <taxon>Pseudomonadati</taxon>
        <taxon>Bacteroidota</taxon>
        <taxon>Bacteroidia</taxon>
        <taxon>Marinilabiliales</taxon>
        <taxon>Prolixibacteraceae</taxon>
        <taxon>Draconibacterium</taxon>
    </lineage>
</organism>
<dbReference type="Gene3D" id="2.60.40.3440">
    <property type="match status" value="2"/>
</dbReference>
<feature type="signal peptide" evidence="1">
    <location>
        <begin position="1"/>
        <end position="21"/>
    </location>
</feature>
<dbReference type="Gene3D" id="2.60.40.740">
    <property type="match status" value="1"/>
</dbReference>
<protein>
    <submittedName>
        <fullName evidence="2">SprB repeat-containing protein</fullName>
    </submittedName>
</protein>
<dbReference type="OrthoDB" id="1117451at2"/>
<sequence>MKRQKYILMMILLVVTTMVTAQESYVIDSVCVGAERTYRRDGEAGYTYYWEIIDRQLADTTYLSGVDFTEINGTDTTRGNEIQDYRWEVPGEFAIVVTVFSEHNCDTIEQGTVKVFPLPEARAGDDVALCSFDDYTLFGDTAWNHSQIYWGSTGDGTFSDEYNLHPTYSFGPDDILNGEVTLFIIAEGLADNGTCVPAVDSVTIIMSPSISIDSTAVLCYGQTVSDWENQVISSLVDSVYTSEHQTVAGCDSTLTLTVSIVDGFSYDSTAVLCYGQTVSDWENQEISSLVDSVYISEHQTVAGCDSTLTLTVSIVDGFSYDSTAVLCYGQTVSDWENQVISSLVDSVYTSEHQTVAGCDSTLTLTVSIVDGFTYDSTAVLCYGQTVSDWENQVISSLVDSVYTSEHQTVAGCDSTLTLTVSIVDGFSYDSTAVLCYGQTVSDWENQEISSLVDSVYTSEHQTVAGCDSTLTLTVSIVDGFSYDSTAVLCYGQTVSDWENQEISSLVDSVYISEHQTVAGCDSTLTLTVSIVDGFSYDSTAVLCYGQTVSDWENQVISSLVDSVYTSEHQTVAGCDSTLTLTVSIVDGFTYDSTAVLCYGQTVSDWENQEISSLVDSIYISEYQTVGGCDSTLTLTVRIIDGGLTEIYESACETFTWTAGNDSTYTASGIYDYISDLGTCSDTLRLHLIISPPMDLVADSIPVSCYGYADGAINLTVSGGTAPYTFVWSNGASTEDISDLTADVYTVWVSDSLGCTDSLSIQIPEPDPIQITLVAVTDVRVMGESTGSIEVSVGGGTPDYDYVWTNEAGDIVGEEEDLINQPAGDYTLTVTDTNGCEEIFTATITEPEPNEWRMSSVETTICYEDLNSFPVLYSLDQYLALQPDVEVFSDWGLDTSSFKLLDAEIINGGEYCYEEVRTYTILDNGGNTLSATHRIIVDDDEEPTISCPPGFAVTNGIVPPPLDSTGFLAAGGSFADNCGIVSFRHVSDVSDGKPNPEVITRTYEVTDFCGNTRECEQEIEVTNELVFAAIGPFCQYTAASELPDTALNGTPGYWLPNTIRTDEAGDFTFVFYPDSGYHAAPYTMIVTVIPAIELYADHVDQGYNPNPVGSIELDITGGSEPYTINWTYPDGNTTNTANIANLYAGDYWVEVSDEIGCYDSLSVTLLEFEPEFSCLPDTIFECPDVTQYPAPANIAEFIAMGGYFNPVGIVDNITSSDVTVASEYCLTIERTYIIEDIYERVYSCTQTIDFHDTIPPVLNAPEGDTVECYSSAFSDFQTYADFIASGVPVPSDNCEIDPSSFTVRDTLINIEPGRSELIYYYSIADICGNIGRDTTYFLLLDDKAPEVFCANITVYLDENGEYQLTIQDSIAMVDSIYDNCTPPEDMEVVIEIEEITCEDVGSGTQARIMVYDQVGLSAECMATITVLDTLPPEAICQPVTIYLDENGQAGVTAEMVDNGSFDNCTDVTLEIDKTDFDCVNLGDNTVTLTVTDGYGLQDSCEAVVTVLDTIAPQITCIGRDTVQLSEEDGTYILTYDMLTTSEWENCEIVSRELDRYILDCDDIDASPVTITAFATDQSGNVGSCTVEFVVLGNTPPNVQNDSAITAVNVPVEIPVTQNDYDLKTNINLESLGVLVGPRNGSVVIDKTTGTATYTPNRDFVGEDIFYYEICDDGIPCKPECGEAIVFITVLPANEPPVAVDDYFEVPCGELFGNVLYGDDFGNGVDSDPDAGDKITVGQILITQPDSGVFNWLDGDGNFEYIPFDGFFGTDSFQYSICDDGLPSLCDTAWVYITRVPDNDCDGVADVNDIDDDNDGIRDNIENGGYWPEEQVGLIDSDHDGIPDYMDIDSDNDGIPDNIEGQGEHNYIPPSGVDSNGDGWDDIYDVTIGGVITFDEELTDTDGDSMPDYLDIDSDNDGVFDMIEGHDADHNGIADVLRWYTDADRDGLDDAYDTYYGWADYGNETGSNAPLQDFDEDRTRDWRDINDEDDDYLTVNEDLNDNGDYSDDDLDLDGYPEYLDTELNCELFIPEGFSPNDDDVHDFFQILCIQKYPNAKLMIFNRAGVKLWEKEHYGNLDVWGTYYDAWWWGTSENALTLGRSGGLPAGNYIYVLLLNDGKGTVKNGTVMLAY</sequence>
<dbReference type="Pfam" id="PF13573">
    <property type="entry name" value="SprB"/>
    <property type="match status" value="2"/>
</dbReference>
<dbReference type="EMBL" id="FOHT01000009">
    <property type="protein sequence ID" value="SET26231.1"/>
    <property type="molecule type" value="Genomic_DNA"/>
</dbReference>
<dbReference type="InterPro" id="IPR025667">
    <property type="entry name" value="SprB_repeat"/>
</dbReference>
<evidence type="ECO:0000313" key="3">
    <source>
        <dbReference type="Proteomes" id="UP000181981"/>
    </source>
</evidence>
<accession>A0A1I0D230</accession>
<gene>
    <name evidence="2" type="ORF">SAMN05444285_10912</name>
</gene>
<reference evidence="2 3" key="1">
    <citation type="submission" date="2016-10" db="EMBL/GenBank/DDBJ databases">
        <authorList>
            <person name="de Groot N.N."/>
        </authorList>
    </citation>
    <scope>NUCLEOTIDE SEQUENCE [LARGE SCALE GENOMIC DNA]</scope>
    <source>
        <strain evidence="2 3">DSM 25947</strain>
    </source>
</reference>
<dbReference type="SUPFAM" id="SSF103647">
    <property type="entry name" value="TSP type-3 repeat"/>
    <property type="match status" value="2"/>
</dbReference>
<proteinExistence type="predicted"/>